<dbReference type="InterPro" id="IPR050679">
    <property type="entry name" value="Bact_HTH_transcr_reg"/>
</dbReference>
<dbReference type="PROSITE" id="PS50949">
    <property type="entry name" value="HTH_GNTR"/>
    <property type="match status" value="1"/>
</dbReference>
<proteinExistence type="predicted"/>
<dbReference type="PANTHER" id="PTHR44846">
    <property type="entry name" value="MANNOSYL-D-GLYCERATE TRANSPORT/METABOLISM SYSTEM REPRESSOR MNGR-RELATED"/>
    <property type="match status" value="1"/>
</dbReference>
<dbReference type="SUPFAM" id="SSF64288">
    <property type="entry name" value="Chorismate lyase-like"/>
    <property type="match status" value="1"/>
</dbReference>
<dbReference type="PRINTS" id="PR00035">
    <property type="entry name" value="HTHGNTR"/>
</dbReference>
<keyword evidence="6" id="KW-1185">Reference proteome</keyword>
<evidence type="ECO:0000313" key="6">
    <source>
        <dbReference type="Proteomes" id="UP000230282"/>
    </source>
</evidence>
<keyword evidence="3" id="KW-0804">Transcription</keyword>
<evidence type="ECO:0000256" key="2">
    <source>
        <dbReference type="ARBA" id="ARBA00023125"/>
    </source>
</evidence>
<dbReference type="GO" id="GO:0045892">
    <property type="term" value="P:negative regulation of DNA-templated transcription"/>
    <property type="evidence" value="ECO:0007669"/>
    <property type="project" value="TreeGrafter"/>
</dbReference>
<name>A0A2M8RUC4_9PAST</name>
<dbReference type="PANTHER" id="PTHR44846:SF1">
    <property type="entry name" value="MANNOSYL-D-GLYCERATE TRANSPORT_METABOLISM SYSTEM REPRESSOR MNGR-RELATED"/>
    <property type="match status" value="1"/>
</dbReference>
<dbReference type="Pfam" id="PF07702">
    <property type="entry name" value="UTRA"/>
    <property type="match status" value="1"/>
</dbReference>
<protein>
    <submittedName>
        <fullName evidence="5">GntR family transcriptional regulator</fullName>
    </submittedName>
</protein>
<evidence type="ECO:0000256" key="3">
    <source>
        <dbReference type="ARBA" id="ARBA00023163"/>
    </source>
</evidence>
<dbReference type="Pfam" id="PF00392">
    <property type="entry name" value="GntR"/>
    <property type="match status" value="1"/>
</dbReference>
<dbReference type="Proteomes" id="UP000230282">
    <property type="component" value="Unassembled WGS sequence"/>
</dbReference>
<dbReference type="InterPro" id="IPR036388">
    <property type="entry name" value="WH-like_DNA-bd_sf"/>
</dbReference>
<feature type="domain" description="HTH gntR-type" evidence="4">
    <location>
        <begin position="20"/>
        <end position="88"/>
    </location>
</feature>
<dbReference type="InterPro" id="IPR011663">
    <property type="entry name" value="UTRA"/>
</dbReference>
<dbReference type="Gene3D" id="3.40.1410.10">
    <property type="entry name" value="Chorismate lyase-like"/>
    <property type="match status" value="1"/>
</dbReference>
<sequence>MPSIYDHFKQHFVLNLQSELPIYRQIENYVTAQVRLGTFQENDKMISENELCDLLNISRTTVRQAMDALYKKGIVQKIRGKGTFIASEKIQRNINQVYNFSESMTALGHQPSSIVLSSEIITADEELAEILKLPEFNRKVFKLERIRKADDMPMIWETSYIPYYLCPSIETVDFEHRSLYNVLEKIFQLEVKTANETIEAIVLTEEMTRLLECPQMAGFFIHRTAYLDEHTVLEYTHSITRADKCTFQLNWQNGKQEEMGRVYRTDVE</sequence>
<evidence type="ECO:0000313" key="5">
    <source>
        <dbReference type="EMBL" id="PJG82481.1"/>
    </source>
</evidence>
<dbReference type="SUPFAM" id="SSF46785">
    <property type="entry name" value="Winged helix' DNA-binding domain"/>
    <property type="match status" value="1"/>
</dbReference>
<accession>A0A2M8RUC4</accession>
<dbReference type="Gene3D" id="1.10.10.10">
    <property type="entry name" value="Winged helix-like DNA-binding domain superfamily/Winged helix DNA-binding domain"/>
    <property type="match status" value="1"/>
</dbReference>
<dbReference type="InterPro" id="IPR028978">
    <property type="entry name" value="Chorismate_lyase_/UTRA_dom_sf"/>
</dbReference>
<dbReference type="CDD" id="cd07377">
    <property type="entry name" value="WHTH_GntR"/>
    <property type="match status" value="1"/>
</dbReference>
<dbReference type="SMART" id="SM00866">
    <property type="entry name" value="UTRA"/>
    <property type="match status" value="1"/>
</dbReference>
<dbReference type="GO" id="GO:0003700">
    <property type="term" value="F:DNA-binding transcription factor activity"/>
    <property type="evidence" value="ECO:0007669"/>
    <property type="project" value="InterPro"/>
</dbReference>
<keyword evidence="2" id="KW-0238">DNA-binding</keyword>
<keyword evidence="1" id="KW-0805">Transcription regulation</keyword>
<dbReference type="InterPro" id="IPR000524">
    <property type="entry name" value="Tscrpt_reg_HTH_GntR"/>
</dbReference>
<gene>
    <name evidence="5" type="ORF">CVP04_09095</name>
</gene>
<dbReference type="AlphaFoldDB" id="A0A2M8RUC4"/>
<dbReference type="GO" id="GO:0003677">
    <property type="term" value="F:DNA binding"/>
    <property type="evidence" value="ECO:0007669"/>
    <property type="project" value="UniProtKB-KW"/>
</dbReference>
<dbReference type="InterPro" id="IPR036390">
    <property type="entry name" value="WH_DNA-bd_sf"/>
</dbReference>
<evidence type="ECO:0000259" key="4">
    <source>
        <dbReference type="PROSITE" id="PS50949"/>
    </source>
</evidence>
<reference evidence="5 6" key="1">
    <citation type="submission" date="2017-11" db="EMBL/GenBank/DDBJ databases">
        <title>Reclassification of Bisgaard taxon 5 as Caviibacterium pharyngocola gen. nov., sp. nov.</title>
        <authorList>
            <person name="Christensen H."/>
        </authorList>
    </citation>
    <scope>NUCLEOTIDE SEQUENCE [LARGE SCALE GENOMIC DNA]</scope>
    <source>
        <strain evidence="5 6">7_3</strain>
    </source>
</reference>
<comment type="caution">
    <text evidence="5">The sequence shown here is derived from an EMBL/GenBank/DDBJ whole genome shotgun (WGS) entry which is preliminary data.</text>
</comment>
<dbReference type="EMBL" id="PHGZ01000020">
    <property type="protein sequence ID" value="PJG82481.1"/>
    <property type="molecule type" value="Genomic_DNA"/>
</dbReference>
<dbReference type="OrthoDB" id="6504920at2"/>
<dbReference type="SMART" id="SM00345">
    <property type="entry name" value="HTH_GNTR"/>
    <property type="match status" value="1"/>
</dbReference>
<dbReference type="RefSeq" id="WP_100297193.1">
    <property type="nucleotide sequence ID" value="NZ_PHGZ01000020.1"/>
</dbReference>
<organism evidence="5 6">
    <name type="scientific">Caviibacterium pharyngocola</name>
    <dbReference type="NCBI Taxonomy" id="28159"/>
    <lineage>
        <taxon>Bacteria</taxon>
        <taxon>Pseudomonadati</taxon>
        <taxon>Pseudomonadota</taxon>
        <taxon>Gammaproteobacteria</taxon>
        <taxon>Pasteurellales</taxon>
        <taxon>Pasteurellaceae</taxon>
        <taxon>Caviibacterium</taxon>
    </lineage>
</organism>
<evidence type="ECO:0000256" key="1">
    <source>
        <dbReference type="ARBA" id="ARBA00023015"/>
    </source>
</evidence>